<organism evidence="1">
    <name type="scientific">Cladocopium goreaui</name>
    <dbReference type="NCBI Taxonomy" id="2562237"/>
    <lineage>
        <taxon>Eukaryota</taxon>
        <taxon>Sar</taxon>
        <taxon>Alveolata</taxon>
        <taxon>Dinophyceae</taxon>
        <taxon>Suessiales</taxon>
        <taxon>Symbiodiniaceae</taxon>
        <taxon>Cladocopium</taxon>
    </lineage>
</organism>
<protein>
    <submittedName>
        <fullName evidence="2">LamG-like jellyroll fold domain-containing protein</fullName>
    </submittedName>
</protein>
<dbReference type="AlphaFoldDB" id="A0A9P1CQ26"/>
<accession>A0A9P1CQ26</accession>
<keyword evidence="3" id="KW-1185">Reference proteome</keyword>
<dbReference type="Proteomes" id="UP001152797">
    <property type="component" value="Unassembled WGS sequence"/>
</dbReference>
<evidence type="ECO:0000313" key="2">
    <source>
        <dbReference type="EMBL" id="CAL4783566.1"/>
    </source>
</evidence>
<proteinExistence type="predicted"/>
<sequence length="309" mass="34071">WTDVTFLHDFTQTPAVLVQIQTSNNEERTLPSQAPSVPWLTAACQNLGVQGMQVSLESSTAVAGPADLVPESVGYIIFEDQVSSGFELPSKLLESELMLSTIECNYPLYIWLNIFSENGNHGCLRELLARADCSQKYWNWGRRDNNCACVPVDVNCGDSTHQSVSTIEVDVYQAKNTQDYGCLSNVPAGCDTISDKQSCLTSMDGQDFTSSALSFMTLTSEGGRRCVWCDSQCKEAADKCEPLDYLLHFGLFKETFEVAQCTDAPSSIPFLTMSDILLTEGPLEYLGTWRKVTKTQHLACQNISTAPHP</sequence>
<dbReference type="EMBL" id="CAMXCT010002181">
    <property type="protein sequence ID" value="CAI3996254.1"/>
    <property type="molecule type" value="Genomic_DNA"/>
</dbReference>
<feature type="non-terminal residue" evidence="1">
    <location>
        <position position="309"/>
    </location>
</feature>
<evidence type="ECO:0000313" key="1">
    <source>
        <dbReference type="EMBL" id="CAI3996254.1"/>
    </source>
</evidence>
<dbReference type="EMBL" id="CAMXCT030002181">
    <property type="protein sequence ID" value="CAL4783566.1"/>
    <property type="molecule type" value="Genomic_DNA"/>
</dbReference>
<comment type="caution">
    <text evidence="1">The sequence shown here is derived from an EMBL/GenBank/DDBJ whole genome shotgun (WGS) entry which is preliminary data.</text>
</comment>
<reference evidence="1" key="1">
    <citation type="submission" date="2022-10" db="EMBL/GenBank/DDBJ databases">
        <authorList>
            <person name="Chen Y."/>
            <person name="Dougan E. K."/>
            <person name="Chan C."/>
            <person name="Rhodes N."/>
            <person name="Thang M."/>
        </authorList>
    </citation>
    <scope>NUCLEOTIDE SEQUENCE</scope>
</reference>
<evidence type="ECO:0000313" key="3">
    <source>
        <dbReference type="Proteomes" id="UP001152797"/>
    </source>
</evidence>
<reference evidence="2 3" key="2">
    <citation type="submission" date="2024-05" db="EMBL/GenBank/DDBJ databases">
        <authorList>
            <person name="Chen Y."/>
            <person name="Shah S."/>
            <person name="Dougan E. K."/>
            <person name="Thang M."/>
            <person name="Chan C."/>
        </authorList>
    </citation>
    <scope>NUCLEOTIDE SEQUENCE [LARGE SCALE GENOMIC DNA]</scope>
</reference>
<gene>
    <name evidence="1" type="ORF">C1SCF055_LOCUS22749</name>
</gene>
<name>A0A9P1CQ26_9DINO</name>
<dbReference type="EMBL" id="CAMXCT020002181">
    <property type="protein sequence ID" value="CAL1149629.1"/>
    <property type="molecule type" value="Genomic_DNA"/>
</dbReference>